<dbReference type="EMBL" id="MU001912">
    <property type="protein sequence ID" value="KAF2793839.1"/>
    <property type="molecule type" value="Genomic_DNA"/>
</dbReference>
<evidence type="ECO:0000313" key="1">
    <source>
        <dbReference type="EMBL" id="KAF2793839.1"/>
    </source>
</evidence>
<dbReference type="Proteomes" id="UP000799757">
    <property type="component" value="Unassembled WGS sequence"/>
</dbReference>
<keyword evidence="2" id="KW-1185">Reference proteome</keyword>
<accession>A0A6A6XBJ8</accession>
<sequence length="89" mass="10006">MACAHLRPALSSLRACWHQTSSSSSSIQSTLVHPHSTRYIPEISRSKFTLHIYNYGHTRSIVFPPPPLSASRSQPPKIMSKYDILQPSM</sequence>
<organism evidence="1 2">
    <name type="scientific">Melanomma pulvis-pyrius CBS 109.77</name>
    <dbReference type="NCBI Taxonomy" id="1314802"/>
    <lineage>
        <taxon>Eukaryota</taxon>
        <taxon>Fungi</taxon>
        <taxon>Dikarya</taxon>
        <taxon>Ascomycota</taxon>
        <taxon>Pezizomycotina</taxon>
        <taxon>Dothideomycetes</taxon>
        <taxon>Pleosporomycetidae</taxon>
        <taxon>Pleosporales</taxon>
        <taxon>Melanommataceae</taxon>
        <taxon>Melanomma</taxon>
    </lineage>
</organism>
<proteinExistence type="predicted"/>
<reference evidence="1" key="1">
    <citation type="journal article" date="2020" name="Stud. Mycol.">
        <title>101 Dothideomycetes genomes: a test case for predicting lifestyles and emergence of pathogens.</title>
        <authorList>
            <person name="Haridas S."/>
            <person name="Albert R."/>
            <person name="Binder M."/>
            <person name="Bloem J."/>
            <person name="Labutti K."/>
            <person name="Salamov A."/>
            <person name="Andreopoulos B."/>
            <person name="Baker S."/>
            <person name="Barry K."/>
            <person name="Bills G."/>
            <person name="Bluhm B."/>
            <person name="Cannon C."/>
            <person name="Castanera R."/>
            <person name="Culley D."/>
            <person name="Daum C."/>
            <person name="Ezra D."/>
            <person name="Gonzalez J."/>
            <person name="Henrissat B."/>
            <person name="Kuo A."/>
            <person name="Liang C."/>
            <person name="Lipzen A."/>
            <person name="Lutzoni F."/>
            <person name="Magnuson J."/>
            <person name="Mondo S."/>
            <person name="Nolan M."/>
            <person name="Ohm R."/>
            <person name="Pangilinan J."/>
            <person name="Park H.-J."/>
            <person name="Ramirez L."/>
            <person name="Alfaro M."/>
            <person name="Sun H."/>
            <person name="Tritt A."/>
            <person name="Yoshinaga Y."/>
            <person name="Zwiers L.-H."/>
            <person name="Turgeon B."/>
            <person name="Goodwin S."/>
            <person name="Spatafora J."/>
            <person name="Crous P."/>
            <person name="Grigoriev I."/>
        </authorList>
    </citation>
    <scope>NUCLEOTIDE SEQUENCE</scope>
    <source>
        <strain evidence="1">CBS 109.77</strain>
    </source>
</reference>
<name>A0A6A6XBJ8_9PLEO</name>
<dbReference type="AlphaFoldDB" id="A0A6A6XBJ8"/>
<gene>
    <name evidence="1" type="ORF">K505DRAFT_34757</name>
</gene>
<evidence type="ECO:0000313" key="2">
    <source>
        <dbReference type="Proteomes" id="UP000799757"/>
    </source>
</evidence>
<protein>
    <submittedName>
        <fullName evidence="1">Uncharacterized protein</fullName>
    </submittedName>
</protein>